<evidence type="ECO:0000313" key="7">
    <source>
        <dbReference type="Proteomes" id="UP000189935"/>
    </source>
</evidence>
<dbReference type="Pfam" id="PF07722">
    <property type="entry name" value="Peptidase_C26"/>
    <property type="match status" value="1"/>
</dbReference>
<dbReference type="InterPro" id="IPR044668">
    <property type="entry name" value="PuuD-like"/>
</dbReference>
<dbReference type="CDD" id="cd01745">
    <property type="entry name" value="GATase1_2"/>
    <property type="match status" value="1"/>
</dbReference>
<dbReference type="PANTHER" id="PTHR43235:SF1">
    <property type="entry name" value="GLUTAMINE AMIDOTRANSFERASE PB2B2.05-RELATED"/>
    <property type="match status" value="1"/>
</dbReference>
<sequence length="272" mass="29546">MIGMNLLRRGIGFEAMRRPVVGVIGNAYRIENRFATQMVGERNLRAVAEVSGALPLMFAAAPEITDIGALLDVVDGVVLTGARANVHPTRFGCEPDPKHEPYDLHRDDLALALSEACVARGIPLFGICRGLQEMNVAFGGSLHPEIRELPGRMNHRMPRLENGEIHPDPTVIFADRHEVTLVPDGAFAKILGCNTIRVNSLHGQGILEPGKRVVVEGVAEDGTIEAIRIADAPNFALGVQWHAEYDPQRNPINRALFQAFGEALSAGMRQAS</sequence>
<evidence type="ECO:0000256" key="3">
    <source>
        <dbReference type="ARBA" id="ARBA00055068"/>
    </source>
</evidence>
<dbReference type="SUPFAM" id="SSF52317">
    <property type="entry name" value="Class I glutamine amidotransferase-like"/>
    <property type="match status" value="1"/>
</dbReference>
<dbReference type="GO" id="GO:0005829">
    <property type="term" value="C:cytosol"/>
    <property type="evidence" value="ECO:0007669"/>
    <property type="project" value="TreeGrafter"/>
</dbReference>
<dbReference type="Gene3D" id="3.40.50.880">
    <property type="match status" value="1"/>
</dbReference>
<dbReference type="EC" id="3.5.1.94" evidence="5"/>
<dbReference type="GO" id="GO:0033969">
    <property type="term" value="F:gamma-glutamyl-gamma-aminobutyrate hydrolase activity"/>
    <property type="evidence" value="ECO:0007669"/>
    <property type="project" value="UniProtKB-EC"/>
</dbReference>
<keyword evidence="6" id="KW-0315">Glutamine amidotransferase</keyword>
<dbReference type="Proteomes" id="UP000189935">
    <property type="component" value="Chromosome I"/>
</dbReference>
<organism evidence="6 7">
    <name type="scientific">Bradyrhizobium lablabi</name>
    <dbReference type="NCBI Taxonomy" id="722472"/>
    <lineage>
        <taxon>Bacteria</taxon>
        <taxon>Pseudomonadati</taxon>
        <taxon>Pseudomonadota</taxon>
        <taxon>Alphaproteobacteria</taxon>
        <taxon>Hyphomicrobiales</taxon>
        <taxon>Nitrobacteraceae</taxon>
        <taxon>Bradyrhizobium</taxon>
    </lineage>
</organism>
<proteinExistence type="inferred from homology"/>
<name>A0A1M7EMQ7_9BRAD</name>
<accession>A0A1M7EMQ7</accession>
<comment type="catalytic activity">
    <reaction evidence="2">
        <text>4-(gamma-L-glutamylamino)butanoate + H2O = 4-aminobutanoate + L-glutamate</text>
        <dbReference type="Rhea" id="RHEA:19737"/>
        <dbReference type="ChEBI" id="CHEBI:15377"/>
        <dbReference type="ChEBI" id="CHEBI:29985"/>
        <dbReference type="ChEBI" id="CHEBI:58800"/>
        <dbReference type="ChEBI" id="CHEBI:59888"/>
        <dbReference type="EC" id="3.5.1.94"/>
    </reaction>
</comment>
<dbReference type="FunFam" id="3.40.50.880:FF:000030">
    <property type="entry name" value="Gamma-glutamyl-gamma-aminobutyrate hydrolase PuuD"/>
    <property type="match status" value="1"/>
</dbReference>
<comment type="similarity">
    <text evidence="1">Belongs to the peptidase C26 family.</text>
</comment>
<dbReference type="GO" id="GO:0016740">
    <property type="term" value="F:transferase activity"/>
    <property type="evidence" value="ECO:0007669"/>
    <property type="project" value="UniProtKB-KW"/>
</dbReference>
<dbReference type="EMBL" id="LT670844">
    <property type="protein sequence ID" value="SHL93102.1"/>
    <property type="molecule type" value="Genomic_DNA"/>
</dbReference>
<keyword evidence="6" id="KW-0808">Transferase</keyword>
<dbReference type="GO" id="GO:0006598">
    <property type="term" value="P:polyamine catabolic process"/>
    <property type="evidence" value="ECO:0007669"/>
    <property type="project" value="TreeGrafter"/>
</dbReference>
<comment type="pathway">
    <text evidence="4">Amine and polyamine degradation; putrescine degradation; 4-aminobutanoate from putrescine: step 4/4.</text>
</comment>
<evidence type="ECO:0000313" key="6">
    <source>
        <dbReference type="EMBL" id="SHL93102.1"/>
    </source>
</evidence>
<comment type="function">
    <text evidence="3">Involved in the breakdown of putrescine via hydrolysis of the gamma-glutamyl linkage of gamma-glutamyl-gamma-aminobutyrate.</text>
</comment>
<dbReference type="PROSITE" id="PS51273">
    <property type="entry name" value="GATASE_TYPE_1"/>
    <property type="match status" value="1"/>
</dbReference>
<evidence type="ECO:0000256" key="4">
    <source>
        <dbReference type="ARBA" id="ARBA00060634"/>
    </source>
</evidence>
<dbReference type="AlphaFoldDB" id="A0A1M7EMQ7"/>
<reference evidence="6 7" key="1">
    <citation type="submission" date="2016-11" db="EMBL/GenBank/DDBJ databases">
        <authorList>
            <person name="Jaros S."/>
            <person name="Januszkiewicz K."/>
            <person name="Wedrychowicz H."/>
        </authorList>
    </citation>
    <scope>NUCLEOTIDE SEQUENCE [LARGE SCALE GENOMIC DNA]</scope>
    <source>
        <strain evidence="6 7">GAS499</strain>
    </source>
</reference>
<dbReference type="InterPro" id="IPR011697">
    <property type="entry name" value="Peptidase_C26"/>
</dbReference>
<protein>
    <recommendedName>
        <fullName evidence="5">gamma-glutamyl-gamma-aminobutyrate hydrolase</fullName>
        <ecNumber evidence="5">3.5.1.94</ecNumber>
    </recommendedName>
</protein>
<dbReference type="InterPro" id="IPR029062">
    <property type="entry name" value="Class_I_gatase-like"/>
</dbReference>
<evidence type="ECO:0000256" key="5">
    <source>
        <dbReference type="ARBA" id="ARBA00066788"/>
    </source>
</evidence>
<dbReference type="PANTHER" id="PTHR43235">
    <property type="entry name" value="GLUTAMINE AMIDOTRANSFERASE PB2B2.05-RELATED"/>
    <property type="match status" value="1"/>
</dbReference>
<evidence type="ECO:0000256" key="2">
    <source>
        <dbReference type="ARBA" id="ARBA00052718"/>
    </source>
</evidence>
<evidence type="ECO:0000256" key="1">
    <source>
        <dbReference type="ARBA" id="ARBA00011083"/>
    </source>
</evidence>
<gene>
    <name evidence="6" type="ORF">SAMN05444159_7216</name>
</gene>